<gene>
    <name evidence="5" type="ordered locus">Desdi_0728</name>
</gene>
<evidence type="ECO:0000313" key="5">
    <source>
        <dbReference type="EMBL" id="AGA68255.1"/>
    </source>
</evidence>
<feature type="domain" description="Acetyl-CoA hydrolase/transferase N-terminal" evidence="3">
    <location>
        <begin position="125"/>
        <end position="183"/>
    </location>
</feature>
<dbReference type="InterPro" id="IPR026888">
    <property type="entry name" value="AcetylCoA_hyd_C"/>
</dbReference>
<dbReference type="STRING" id="871963.Desdi_0728"/>
<evidence type="ECO:0000313" key="6">
    <source>
        <dbReference type="Proteomes" id="UP000010797"/>
    </source>
</evidence>
<sequence length="431" mass="47442">MDVKSVYQSKLTTAAEAAKLIKSGDRVYVAPFTGIPIDILNAIVDRYEELDNVRLTGIFMTKPMPFLTDPKYLGHLEYCTYFVMPPVERAVAPYGLMEHSSVDFSKTLHFLKKVRKVKKLIAGVSTMDEEGYMYFGPHASSVNGAVADGAEQIIVQVNRNMPKIKGEDVKIHVSQVDCIIEADYPIFSVPESEITELDQKIADYIIPLVRDGSTIQVGIGGLANAVSYGLQKRKNLRIYTEMISESMRRLIEVGAVDPNSKAIAGFVYGSNELYDWCANNEQIYLRQTNKTAQVNEIAKNDDFVSINTCLMVDLTGQVASEAVGTRVVAGMGGSSVYVRGATQAKGGQSFICLPSTSEVDGKLTSNIVFSFPPATPVTVQRSDVMNIVTEYGIADLYTQSVRERAKRLIAIAHPDFREELTAQAKAAKYIL</sequence>
<organism evidence="5 6">
    <name type="scientific">Desulfitobacterium dichloroeliminans (strain LMG P-21439 / DCA1)</name>
    <dbReference type="NCBI Taxonomy" id="871963"/>
    <lineage>
        <taxon>Bacteria</taxon>
        <taxon>Bacillati</taxon>
        <taxon>Bacillota</taxon>
        <taxon>Clostridia</taxon>
        <taxon>Eubacteriales</taxon>
        <taxon>Desulfitobacteriaceae</taxon>
        <taxon>Desulfitobacterium</taxon>
    </lineage>
</organism>
<accession>L0F5D7</accession>
<protein>
    <submittedName>
        <fullName evidence="5">Acetyl-CoA hydrolase</fullName>
    </submittedName>
</protein>
<dbReference type="Gene3D" id="3.40.1080.20">
    <property type="entry name" value="Acetyl-CoA hydrolase/transferase C-terminal domain"/>
    <property type="match status" value="1"/>
</dbReference>
<evidence type="ECO:0000259" key="3">
    <source>
        <dbReference type="Pfam" id="PF02550"/>
    </source>
</evidence>
<dbReference type="AlphaFoldDB" id="L0F5D7"/>
<keyword evidence="2" id="KW-0808">Transferase</keyword>
<dbReference type="SUPFAM" id="SSF100950">
    <property type="entry name" value="NagB/RpiA/CoA transferase-like"/>
    <property type="match status" value="2"/>
</dbReference>
<dbReference type="InterPro" id="IPR003702">
    <property type="entry name" value="ActCoA_hydro_N"/>
</dbReference>
<dbReference type="GO" id="GO:0006083">
    <property type="term" value="P:acetate metabolic process"/>
    <property type="evidence" value="ECO:0007669"/>
    <property type="project" value="InterPro"/>
</dbReference>
<evidence type="ECO:0000259" key="4">
    <source>
        <dbReference type="Pfam" id="PF13336"/>
    </source>
</evidence>
<dbReference type="Pfam" id="PF13336">
    <property type="entry name" value="AcetylCoA_hyd_C"/>
    <property type="match status" value="1"/>
</dbReference>
<proteinExistence type="inferred from homology"/>
<keyword evidence="5" id="KW-0378">Hydrolase</keyword>
<dbReference type="HOGENOM" id="CLU_030703_1_0_9"/>
<keyword evidence="6" id="KW-1185">Reference proteome</keyword>
<dbReference type="eggNOG" id="COG0427">
    <property type="taxonomic scope" value="Bacteria"/>
</dbReference>
<evidence type="ECO:0000256" key="2">
    <source>
        <dbReference type="ARBA" id="ARBA00022679"/>
    </source>
</evidence>
<dbReference type="Gene3D" id="3.40.1080.10">
    <property type="entry name" value="Glutaconate Coenzyme A-transferase"/>
    <property type="match status" value="1"/>
</dbReference>
<dbReference type="InterPro" id="IPR038460">
    <property type="entry name" value="AcetylCoA_hyd_C_sf"/>
</dbReference>
<dbReference type="EMBL" id="CP003344">
    <property type="protein sequence ID" value="AGA68255.1"/>
    <property type="molecule type" value="Genomic_DNA"/>
</dbReference>
<dbReference type="GO" id="GO:0016787">
    <property type="term" value="F:hydrolase activity"/>
    <property type="evidence" value="ECO:0007669"/>
    <property type="project" value="UniProtKB-KW"/>
</dbReference>
<comment type="similarity">
    <text evidence="1">Belongs to the acetyl-CoA hydrolase/transferase family.</text>
</comment>
<dbReference type="OrthoDB" id="9801795at2"/>
<feature type="domain" description="Acetyl-CoA hydrolase/transferase C-terminal" evidence="4">
    <location>
        <begin position="269"/>
        <end position="424"/>
    </location>
</feature>
<dbReference type="InterPro" id="IPR037171">
    <property type="entry name" value="NagB/RpiA_transferase-like"/>
</dbReference>
<reference evidence="6" key="1">
    <citation type="submission" date="2012-02" db="EMBL/GenBank/DDBJ databases">
        <title>Complete sequence of Desulfitobacterium dichloroeliminans LMG P-21439.</title>
        <authorList>
            <person name="Lucas S."/>
            <person name="Han J."/>
            <person name="Lapidus A."/>
            <person name="Cheng J.-F."/>
            <person name="Goodwin L."/>
            <person name="Pitluck S."/>
            <person name="Peters L."/>
            <person name="Ovchinnikova G."/>
            <person name="Teshima H."/>
            <person name="Detter J.C."/>
            <person name="Han C."/>
            <person name="Tapia R."/>
            <person name="Land M."/>
            <person name="Hauser L."/>
            <person name="Kyrpides N."/>
            <person name="Ivanova N."/>
            <person name="Pagani I."/>
            <person name="Kruse T."/>
            <person name="de Vos W.M."/>
            <person name="Boon N."/>
            <person name="Smidt H."/>
            <person name="Woyke T."/>
        </authorList>
    </citation>
    <scope>NUCLEOTIDE SEQUENCE [LARGE SCALE GENOMIC DNA]</scope>
    <source>
        <strain evidence="6">LMG P-21439 / DCA1</strain>
    </source>
</reference>
<dbReference type="PANTHER" id="PTHR21432:SF20">
    <property type="entry name" value="ACETYL-COA HYDROLASE"/>
    <property type="match status" value="1"/>
</dbReference>
<evidence type="ECO:0000256" key="1">
    <source>
        <dbReference type="ARBA" id="ARBA00009632"/>
    </source>
</evidence>
<name>L0F5D7_DESDL</name>
<dbReference type="KEGG" id="ddl:Desdi_0728"/>
<dbReference type="PANTHER" id="PTHR21432">
    <property type="entry name" value="ACETYL-COA HYDROLASE-RELATED"/>
    <property type="match status" value="1"/>
</dbReference>
<dbReference type="RefSeq" id="WP_015261257.1">
    <property type="nucleotide sequence ID" value="NC_019903.1"/>
</dbReference>
<dbReference type="GO" id="GO:0008775">
    <property type="term" value="F:acetate CoA-transferase activity"/>
    <property type="evidence" value="ECO:0007669"/>
    <property type="project" value="InterPro"/>
</dbReference>
<dbReference type="Proteomes" id="UP000010797">
    <property type="component" value="Chromosome"/>
</dbReference>
<dbReference type="Pfam" id="PF02550">
    <property type="entry name" value="AcetylCoA_hydro"/>
    <property type="match status" value="1"/>
</dbReference>
<dbReference type="Gene3D" id="3.30.750.70">
    <property type="entry name" value="4-hydroxybutyrate coenzyme like domains"/>
    <property type="match status" value="1"/>
</dbReference>
<dbReference type="InterPro" id="IPR046433">
    <property type="entry name" value="ActCoA_hydro"/>
</dbReference>